<feature type="compositionally biased region" description="Polar residues" evidence="2">
    <location>
        <begin position="30"/>
        <end position="44"/>
    </location>
</feature>
<dbReference type="InterPro" id="IPR045464">
    <property type="entry name" value="Hrt3/FBXO9_C"/>
</dbReference>
<dbReference type="CDD" id="cd22089">
    <property type="entry name" value="F-box_FBXO9"/>
    <property type="match status" value="1"/>
</dbReference>
<gene>
    <name evidence="4" type="ORF">CONLIGDRAFT_585270</name>
</gene>
<feature type="compositionally biased region" description="Basic and acidic residues" evidence="2">
    <location>
        <begin position="1"/>
        <end position="18"/>
    </location>
</feature>
<dbReference type="AlphaFoldDB" id="A0A1J7I996"/>
<feature type="domain" description="F-box" evidence="3">
    <location>
        <begin position="228"/>
        <end position="278"/>
    </location>
</feature>
<dbReference type="Gene3D" id="1.20.1280.50">
    <property type="match status" value="1"/>
</dbReference>
<protein>
    <submittedName>
        <fullName evidence="4">F-box domain-containing protein</fullName>
    </submittedName>
</protein>
<dbReference type="PANTHER" id="PTHR12874">
    <property type="entry name" value="F-BOX ONLY PROTEIN 48-RELATED"/>
    <property type="match status" value="1"/>
</dbReference>
<organism evidence="4 5">
    <name type="scientific">Coniochaeta ligniaria NRRL 30616</name>
    <dbReference type="NCBI Taxonomy" id="1408157"/>
    <lineage>
        <taxon>Eukaryota</taxon>
        <taxon>Fungi</taxon>
        <taxon>Dikarya</taxon>
        <taxon>Ascomycota</taxon>
        <taxon>Pezizomycotina</taxon>
        <taxon>Sordariomycetes</taxon>
        <taxon>Sordariomycetidae</taxon>
        <taxon>Coniochaetales</taxon>
        <taxon>Coniochaetaceae</taxon>
        <taxon>Coniochaeta</taxon>
    </lineage>
</organism>
<dbReference type="Pfam" id="PF12937">
    <property type="entry name" value="F-box-like"/>
    <property type="match status" value="1"/>
</dbReference>
<dbReference type="GO" id="GO:0005737">
    <property type="term" value="C:cytoplasm"/>
    <property type="evidence" value="ECO:0007669"/>
    <property type="project" value="TreeGrafter"/>
</dbReference>
<feature type="region of interest" description="Disordered" evidence="2">
    <location>
        <begin position="165"/>
        <end position="199"/>
    </location>
</feature>
<keyword evidence="1" id="KW-0833">Ubl conjugation pathway</keyword>
<dbReference type="InterPro" id="IPR036047">
    <property type="entry name" value="F-box-like_dom_sf"/>
</dbReference>
<keyword evidence="5" id="KW-1185">Reference proteome</keyword>
<evidence type="ECO:0000313" key="5">
    <source>
        <dbReference type="Proteomes" id="UP000182658"/>
    </source>
</evidence>
<dbReference type="FunCoup" id="A0A1J7I996">
    <property type="interactions" value="118"/>
</dbReference>
<dbReference type="GO" id="GO:0031146">
    <property type="term" value="P:SCF-dependent proteasomal ubiquitin-dependent protein catabolic process"/>
    <property type="evidence" value="ECO:0007669"/>
    <property type="project" value="TreeGrafter"/>
</dbReference>
<evidence type="ECO:0000256" key="1">
    <source>
        <dbReference type="ARBA" id="ARBA00022786"/>
    </source>
</evidence>
<reference evidence="4 5" key="1">
    <citation type="submission" date="2016-10" db="EMBL/GenBank/DDBJ databases">
        <title>Draft genome sequence of Coniochaeta ligniaria NRRL30616, a lignocellulolytic fungus for bioabatement of inhibitors in plant biomass hydrolysates.</title>
        <authorList>
            <consortium name="DOE Joint Genome Institute"/>
            <person name="Jimenez D.J."/>
            <person name="Hector R.E."/>
            <person name="Riley R."/>
            <person name="Sun H."/>
            <person name="Grigoriev I.V."/>
            <person name="Van Elsas J.D."/>
            <person name="Nichols N.N."/>
        </authorList>
    </citation>
    <scope>NUCLEOTIDE SEQUENCE [LARGE SCALE GENOMIC DNA]</scope>
    <source>
        <strain evidence="4 5">NRRL 30616</strain>
    </source>
</reference>
<feature type="region of interest" description="Disordered" evidence="2">
    <location>
        <begin position="1"/>
        <end position="123"/>
    </location>
</feature>
<evidence type="ECO:0000313" key="4">
    <source>
        <dbReference type="EMBL" id="OIW24029.1"/>
    </source>
</evidence>
<dbReference type="Pfam" id="PF19270">
    <property type="entry name" value="FBO_C"/>
    <property type="match status" value="1"/>
</dbReference>
<dbReference type="OrthoDB" id="2117972at2759"/>
<evidence type="ECO:0000259" key="3">
    <source>
        <dbReference type="PROSITE" id="PS50181"/>
    </source>
</evidence>
<name>A0A1J7I996_9PEZI</name>
<sequence>MASNDIKSELESFREQWRAEVQSKAPGSKTRPQQTVAGPSSTQHRAQHRTQPKSQPPKPQRSSEPSGKQQSAAGNKVPQHDSDDEEYVAHSFDEPAPVASSALPSQAEASEAEIGEPVSALEHYEQAVEREAAGNLGDSLRLYRKAYRMDHRVDLQYRKKHFPQAMAPKPAPSQPNPSNAAPTVPNPAHHSSSDPPAKHKSLKELITSFAGLTIQGAPPEVEGVPPPPCPISTLPDEILVHILRDVAAADIASFVRLARVCRRLAYLVATEDQIWRRVCLGPEFGFGGMHYRWQTSVTWGPPDPEEDEAVASGPHNVDGDDETSARLQQDAQDLVPLTPAERAARDRAEKQATTLSLVRDLYSSSWQRMFRLRPRVRFGGCYISTVNYMRSGQASAHATTWHSPVHIVTYYRYLRFYRDGTVISLLTTSEPAEVVHHLTKEALVLHRGGAMAHLPSLVMQFAYKGRWRLSSGRDYPDREGGEVEGDVFIETEGVGKYLYRLDLSLKSAGKQGPRNNKLVWRGCYSYNRLTDDWAEFGQKNYKPFFFSRVRSYGIGE</sequence>
<feature type="region of interest" description="Disordered" evidence="2">
    <location>
        <begin position="300"/>
        <end position="325"/>
    </location>
</feature>
<dbReference type="PANTHER" id="PTHR12874:SF9">
    <property type="entry name" value="F-BOX ONLY PROTEIN 48"/>
    <property type="match status" value="1"/>
</dbReference>
<dbReference type="EMBL" id="KV875105">
    <property type="protein sequence ID" value="OIW24029.1"/>
    <property type="molecule type" value="Genomic_DNA"/>
</dbReference>
<dbReference type="STRING" id="1408157.A0A1J7I996"/>
<dbReference type="Proteomes" id="UP000182658">
    <property type="component" value="Unassembled WGS sequence"/>
</dbReference>
<dbReference type="InParanoid" id="A0A1J7I996"/>
<dbReference type="SUPFAM" id="SSF81383">
    <property type="entry name" value="F-box domain"/>
    <property type="match status" value="1"/>
</dbReference>
<dbReference type="InterPro" id="IPR001810">
    <property type="entry name" value="F-box_dom"/>
</dbReference>
<evidence type="ECO:0000256" key="2">
    <source>
        <dbReference type="SAM" id="MobiDB-lite"/>
    </source>
</evidence>
<dbReference type="GO" id="GO:0019005">
    <property type="term" value="C:SCF ubiquitin ligase complex"/>
    <property type="evidence" value="ECO:0007669"/>
    <property type="project" value="TreeGrafter"/>
</dbReference>
<accession>A0A1J7I996</accession>
<proteinExistence type="predicted"/>
<dbReference type="PROSITE" id="PS50181">
    <property type="entry name" value="FBOX"/>
    <property type="match status" value="1"/>
</dbReference>